<keyword evidence="5 9" id="KW-0812">Transmembrane</keyword>
<feature type="domain" description="RCK N-terminal" evidence="10">
    <location>
        <begin position="410"/>
        <end position="526"/>
    </location>
</feature>
<feature type="transmembrane region" description="Helical" evidence="9">
    <location>
        <begin position="307"/>
        <end position="328"/>
    </location>
</feature>
<keyword evidence="7" id="KW-0406">Ion transport</keyword>
<dbReference type="KEGG" id="cfh:C1707_07640"/>
<feature type="transmembrane region" description="Helical" evidence="9">
    <location>
        <begin position="186"/>
        <end position="207"/>
    </location>
</feature>
<evidence type="ECO:0000256" key="6">
    <source>
        <dbReference type="ARBA" id="ARBA00022989"/>
    </source>
</evidence>
<dbReference type="Gene3D" id="3.40.50.720">
    <property type="entry name" value="NAD(P)-binding Rossmann-like Domain"/>
    <property type="match status" value="1"/>
</dbReference>
<dbReference type="GO" id="GO:0015297">
    <property type="term" value="F:antiporter activity"/>
    <property type="evidence" value="ECO:0007669"/>
    <property type="project" value="UniProtKB-KW"/>
</dbReference>
<dbReference type="SUPFAM" id="SSF51735">
    <property type="entry name" value="NAD(P)-binding Rossmann-fold domains"/>
    <property type="match status" value="1"/>
</dbReference>
<dbReference type="AlphaFoldDB" id="A0A2N5CR50"/>
<dbReference type="GO" id="GO:0006813">
    <property type="term" value="P:potassium ion transport"/>
    <property type="evidence" value="ECO:0007669"/>
    <property type="project" value="InterPro"/>
</dbReference>
<feature type="transmembrane region" description="Helical" evidence="9">
    <location>
        <begin position="369"/>
        <end position="388"/>
    </location>
</feature>
<feature type="transmembrane region" description="Helical" evidence="9">
    <location>
        <begin position="87"/>
        <end position="111"/>
    </location>
</feature>
<dbReference type="NCBIfam" id="NF007950">
    <property type="entry name" value="PRK10669.1"/>
    <property type="match status" value="1"/>
</dbReference>
<dbReference type="Gene3D" id="1.20.1530.20">
    <property type="match status" value="1"/>
</dbReference>
<dbReference type="RefSeq" id="WP_101714043.1">
    <property type="nucleotide sequence ID" value="NZ_CP026100.1"/>
</dbReference>
<feature type="transmembrane region" description="Helical" evidence="9">
    <location>
        <begin position="148"/>
        <end position="174"/>
    </location>
</feature>
<keyword evidence="4" id="KW-0050">Antiport</keyword>
<comment type="similarity">
    <text evidence="2">Belongs to the monovalent cation:proton antiporter 2 (CPA2) transporter (TC 2.A.37) family.</text>
</comment>
<evidence type="ECO:0000256" key="7">
    <source>
        <dbReference type="ARBA" id="ARBA00023065"/>
    </source>
</evidence>
<evidence type="ECO:0000256" key="9">
    <source>
        <dbReference type="SAM" id="Phobius"/>
    </source>
</evidence>
<evidence type="ECO:0000256" key="5">
    <source>
        <dbReference type="ARBA" id="ARBA00022692"/>
    </source>
</evidence>
<dbReference type="PROSITE" id="PS51201">
    <property type="entry name" value="RCK_N"/>
    <property type="match status" value="1"/>
</dbReference>
<dbReference type="NCBIfam" id="TIGR00932">
    <property type="entry name" value="2a37"/>
    <property type="match status" value="1"/>
</dbReference>
<feature type="transmembrane region" description="Helical" evidence="9">
    <location>
        <begin position="31"/>
        <end position="50"/>
    </location>
</feature>
<evidence type="ECO:0000313" key="12">
    <source>
        <dbReference type="EMBL" id="PLR11213.1"/>
    </source>
</evidence>
<dbReference type="Pfam" id="PF00999">
    <property type="entry name" value="Na_H_Exchanger"/>
    <property type="match status" value="1"/>
</dbReference>
<dbReference type="OrthoDB" id="9781411at2"/>
<feature type="transmembrane region" description="Helical" evidence="9">
    <location>
        <begin position="334"/>
        <end position="357"/>
    </location>
</feature>
<dbReference type="Proteomes" id="UP000234483">
    <property type="component" value="Unassembled WGS sequence"/>
</dbReference>
<dbReference type="Pfam" id="PF02254">
    <property type="entry name" value="TrkA_N"/>
    <property type="match status" value="1"/>
</dbReference>
<evidence type="ECO:0000313" key="13">
    <source>
        <dbReference type="Proteomes" id="UP000234483"/>
    </source>
</evidence>
<dbReference type="InterPro" id="IPR003148">
    <property type="entry name" value="RCK_N"/>
</dbReference>
<feature type="transmembrane region" description="Helical" evidence="9">
    <location>
        <begin position="117"/>
        <end position="136"/>
    </location>
</feature>
<dbReference type="InterPro" id="IPR036291">
    <property type="entry name" value="NAD(P)-bd_dom_sf"/>
</dbReference>
<dbReference type="GO" id="GO:1902600">
    <property type="term" value="P:proton transmembrane transport"/>
    <property type="evidence" value="ECO:0007669"/>
    <property type="project" value="InterPro"/>
</dbReference>
<organism evidence="12 13">
    <name type="scientific">Caulobacter flavus</name>
    <dbReference type="NCBI Taxonomy" id="1679497"/>
    <lineage>
        <taxon>Bacteria</taxon>
        <taxon>Pseudomonadati</taxon>
        <taxon>Pseudomonadota</taxon>
        <taxon>Alphaproteobacteria</taxon>
        <taxon>Caulobacterales</taxon>
        <taxon>Caulobacteraceae</taxon>
        <taxon>Caulobacter</taxon>
    </lineage>
</organism>
<dbReference type="GO" id="GO:0008324">
    <property type="term" value="F:monoatomic cation transmembrane transporter activity"/>
    <property type="evidence" value="ECO:0007669"/>
    <property type="project" value="InterPro"/>
</dbReference>
<accession>A0A2N5CR50</accession>
<name>A0A2N5CR50_9CAUL</name>
<feature type="transmembrane region" description="Helical" evidence="9">
    <location>
        <begin position="228"/>
        <end position="261"/>
    </location>
</feature>
<gene>
    <name evidence="11" type="ORF">C1707_07640</name>
    <name evidence="12" type="ORF">CFHF_16255</name>
</gene>
<dbReference type="InterPro" id="IPR038770">
    <property type="entry name" value="Na+/solute_symporter_sf"/>
</dbReference>
<keyword evidence="6 9" id="KW-1133">Transmembrane helix</keyword>
<evidence type="ECO:0000256" key="4">
    <source>
        <dbReference type="ARBA" id="ARBA00022449"/>
    </source>
</evidence>
<dbReference type="InterPro" id="IPR004771">
    <property type="entry name" value="K/H_exchanger"/>
</dbReference>
<dbReference type="EMBL" id="CP026100">
    <property type="protein sequence ID" value="AYV46133.1"/>
    <property type="molecule type" value="Genomic_DNA"/>
</dbReference>
<sequence length="550" mass="57479">MHHTSLIATIVAGLGLAFVFGALANRLKLPVLVGYLLAGVIVGPFTPGYVADQELAPQLAEIGVILLMFGVGLHFSVKDLMAVRKIAIPGAVAQITAATLMGVGLAVALGWGWGPGVVFGLALSVASTVVLLRALQERRLIETDRGRIAVGWLIVEDLAMVLALVLLPALSGVLGGAAPAHASGGILGAFAMTIGKVVAFVAFMLIVGRRVIPWILHRIAHTGSRELFRLAVLAIALGVAFGSAALFGVSFALGAFFAGMIMAESELSHQAANETLPLRDAFAVLFFVSIGMLFDPMVLLREPLAVLATVAIIVLGKSVAAYFIVVAFKRPKSVALTISVSLAQIGEFSFILAGLGVSLKLLPPEGRDLILAGAILSILLNPLLFAWLDKAMVKVSAGEGPSEPVAAAAQPHAVLVGYGRVGKTVAEGLRNRTPLVVIEDEVERAAELRAAGYEVVHGNAVRPEVLMQAGLDKATHVFVAVPSPFEAARIIEQARAANPDARIIARAYTDADVELLGQMGATEALIGEQEIARGMLQRAPRRAPPPAPAH</sequence>
<keyword evidence="3" id="KW-0813">Transport</keyword>
<dbReference type="Proteomes" id="UP000281192">
    <property type="component" value="Chromosome"/>
</dbReference>
<dbReference type="EMBL" id="PJRQ01000035">
    <property type="protein sequence ID" value="PLR11213.1"/>
    <property type="molecule type" value="Genomic_DNA"/>
</dbReference>
<evidence type="ECO:0000259" key="10">
    <source>
        <dbReference type="PROSITE" id="PS51201"/>
    </source>
</evidence>
<keyword evidence="8 9" id="KW-0472">Membrane</keyword>
<reference evidence="11 14" key="2">
    <citation type="submission" date="2018-01" db="EMBL/GenBank/DDBJ databases">
        <title>Complete genome sequence of Caulobacter flavus RHGG3.</title>
        <authorList>
            <person name="Yang E."/>
        </authorList>
    </citation>
    <scope>NUCLEOTIDE SEQUENCE [LARGE SCALE GENOMIC DNA]</scope>
    <source>
        <strain evidence="11 14">RHGG3</strain>
    </source>
</reference>
<dbReference type="InterPro" id="IPR006153">
    <property type="entry name" value="Cation/H_exchanger_TM"/>
</dbReference>
<evidence type="ECO:0000256" key="2">
    <source>
        <dbReference type="ARBA" id="ARBA00005551"/>
    </source>
</evidence>
<evidence type="ECO:0000256" key="1">
    <source>
        <dbReference type="ARBA" id="ARBA00004141"/>
    </source>
</evidence>
<evidence type="ECO:0000256" key="8">
    <source>
        <dbReference type="ARBA" id="ARBA00023136"/>
    </source>
</evidence>
<keyword evidence="14" id="KW-1185">Reference proteome</keyword>
<dbReference type="PANTHER" id="PTHR42751">
    <property type="entry name" value="SODIUM/HYDROGEN EXCHANGER FAMILY/TRKA DOMAIN PROTEIN"/>
    <property type="match status" value="1"/>
</dbReference>
<protein>
    <submittedName>
        <fullName evidence="12">Kef family K(+) transporter</fullName>
    </submittedName>
</protein>
<evidence type="ECO:0000313" key="14">
    <source>
        <dbReference type="Proteomes" id="UP000281192"/>
    </source>
</evidence>
<comment type="subcellular location">
    <subcellularLocation>
        <location evidence="1">Membrane</location>
        <topology evidence="1">Multi-pass membrane protein</topology>
    </subcellularLocation>
</comment>
<feature type="transmembrane region" description="Helical" evidence="9">
    <location>
        <begin position="56"/>
        <end position="75"/>
    </location>
</feature>
<evidence type="ECO:0000256" key="3">
    <source>
        <dbReference type="ARBA" id="ARBA00022448"/>
    </source>
</evidence>
<feature type="transmembrane region" description="Helical" evidence="9">
    <location>
        <begin position="6"/>
        <end position="24"/>
    </location>
</feature>
<dbReference type="GO" id="GO:0016020">
    <property type="term" value="C:membrane"/>
    <property type="evidence" value="ECO:0007669"/>
    <property type="project" value="UniProtKB-SubCell"/>
</dbReference>
<dbReference type="PANTHER" id="PTHR42751:SF1">
    <property type="entry name" value="CATION_PROTON ANTIPORTER YBAL-RELATED"/>
    <property type="match status" value="1"/>
</dbReference>
<proteinExistence type="inferred from homology"/>
<reference evidence="12 13" key="1">
    <citation type="submission" date="2017-12" db="EMBL/GenBank/DDBJ databases">
        <title>The genome sequence of Caulobacter flavus CGMCC1 15093.</title>
        <authorList>
            <person name="Gao J."/>
            <person name="Mao X."/>
            <person name="Sun J."/>
        </authorList>
    </citation>
    <scope>NUCLEOTIDE SEQUENCE [LARGE SCALE GENOMIC DNA]</scope>
    <source>
        <strain evidence="12 13">CGMCC1 15093</strain>
    </source>
</reference>
<evidence type="ECO:0000313" key="11">
    <source>
        <dbReference type="EMBL" id="AYV46133.1"/>
    </source>
</evidence>